<sequence>MTLKLLPCISLLLITTAFAASNVVVSFADCPSCNTLKPAIQNVDDCPSCLALLSAFQSIALTGDDPFITTLTSLCIGLGTADPDVCTGLIAREGPILAHDLRSISITPTSSPSSTAQKLCDALMGMCVTHPVTAFTVPFPKPAPGHPKVFKSRGRTTLLWGDNIPPALISNGAWWNQTRGLE</sequence>
<dbReference type="EMBL" id="JAWWNJ010000076">
    <property type="protein sequence ID" value="KAK7006387.1"/>
    <property type="molecule type" value="Genomic_DNA"/>
</dbReference>
<comment type="caution">
    <text evidence="2">The sequence shown here is derived from an EMBL/GenBank/DDBJ whole genome shotgun (WGS) entry which is preliminary data.</text>
</comment>
<evidence type="ECO:0000256" key="1">
    <source>
        <dbReference type="SAM" id="SignalP"/>
    </source>
</evidence>
<name>A0AAW0ABZ1_9AGAR</name>
<dbReference type="AlphaFoldDB" id="A0AAW0ABZ1"/>
<gene>
    <name evidence="2" type="ORF">R3P38DRAFT_3282696</name>
</gene>
<feature type="chain" id="PRO_5043317525" evidence="1">
    <location>
        <begin position="20"/>
        <end position="182"/>
    </location>
</feature>
<organism evidence="2 3">
    <name type="scientific">Favolaschia claudopus</name>
    <dbReference type="NCBI Taxonomy" id="2862362"/>
    <lineage>
        <taxon>Eukaryota</taxon>
        <taxon>Fungi</taxon>
        <taxon>Dikarya</taxon>
        <taxon>Basidiomycota</taxon>
        <taxon>Agaricomycotina</taxon>
        <taxon>Agaricomycetes</taxon>
        <taxon>Agaricomycetidae</taxon>
        <taxon>Agaricales</taxon>
        <taxon>Marasmiineae</taxon>
        <taxon>Mycenaceae</taxon>
        <taxon>Favolaschia</taxon>
    </lineage>
</organism>
<reference evidence="2 3" key="1">
    <citation type="journal article" date="2024" name="J Genomics">
        <title>Draft genome sequencing and assembly of Favolaschia claudopus CIRM-BRFM 2984 isolated from oak limbs.</title>
        <authorList>
            <person name="Navarro D."/>
            <person name="Drula E."/>
            <person name="Chaduli D."/>
            <person name="Cazenave R."/>
            <person name="Ahrendt S."/>
            <person name="Wang J."/>
            <person name="Lipzen A."/>
            <person name="Daum C."/>
            <person name="Barry K."/>
            <person name="Grigoriev I.V."/>
            <person name="Favel A."/>
            <person name="Rosso M.N."/>
            <person name="Martin F."/>
        </authorList>
    </citation>
    <scope>NUCLEOTIDE SEQUENCE [LARGE SCALE GENOMIC DNA]</scope>
    <source>
        <strain evidence="2 3">CIRM-BRFM 2984</strain>
    </source>
</reference>
<keyword evidence="3" id="KW-1185">Reference proteome</keyword>
<accession>A0AAW0ABZ1</accession>
<feature type="signal peptide" evidence="1">
    <location>
        <begin position="1"/>
        <end position="19"/>
    </location>
</feature>
<protein>
    <submittedName>
        <fullName evidence="2">Uncharacterized protein</fullName>
    </submittedName>
</protein>
<proteinExistence type="predicted"/>
<evidence type="ECO:0000313" key="3">
    <source>
        <dbReference type="Proteomes" id="UP001362999"/>
    </source>
</evidence>
<evidence type="ECO:0000313" key="2">
    <source>
        <dbReference type="EMBL" id="KAK7006387.1"/>
    </source>
</evidence>
<dbReference type="Proteomes" id="UP001362999">
    <property type="component" value="Unassembled WGS sequence"/>
</dbReference>
<keyword evidence="1" id="KW-0732">Signal</keyword>